<accession>A0A1E5QGI8</accession>
<comment type="caution">
    <text evidence="1">The sequence shown here is derived from an EMBL/GenBank/DDBJ whole genome shotgun (WGS) entry which is preliminary data.</text>
</comment>
<reference evidence="1" key="1">
    <citation type="submission" date="2016-09" db="EMBL/GenBank/DDBJ databases">
        <title>Draft genome of thermotolerant cyanobacterium Desertifilum sp. strain IPPAS B-1220.</title>
        <authorList>
            <person name="Sinetova M.A."/>
            <person name="Bolakhan K."/>
            <person name="Zayadan B.K."/>
            <person name="Mironov K.S."/>
            <person name="Ustinova V."/>
            <person name="Kupriyanova E.V."/>
            <person name="Sidorov R.A."/>
            <person name="Skrypnik A.N."/>
            <person name="Gogoleva N.E."/>
            <person name="Gogolev Y.V."/>
            <person name="Los D.A."/>
        </authorList>
    </citation>
    <scope>NUCLEOTIDE SEQUENCE [LARGE SCALE GENOMIC DNA]</scope>
    <source>
        <strain evidence="1">IPPAS B-1220</strain>
    </source>
</reference>
<dbReference type="EMBL" id="MJGC01000078">
    <property type="protein sequence ID" value="OEJ73769.1"/>
    <property type="molecule type" value="Genomic_DNA"/>
</dbReference>
<proteinExistence type="predicted"/>
<evidence type="ECO:0000313" key="1">
    <source>
        <dbReference type="EMBL" id="OEJ73769.1"/>
    </source>
</evidence>
<dbReference type="AlphaFoldDB" id="A0A1E5QGI8"/>
<dbReference type="STRING" id="1781255.BH720_17885"/>
<organism evidence="1">
    <name type="scientific">Desertifilum tharense IPPAS B-1220</name>
    <dbReference type="NCBI Taxonomy" id="1781255"/>
    <lineage>
        <taxon>Bacteria</taxon>
        <taxon>Bacillati</taxon>
        <taxon>Cyanobacteriota</taxon>
        <taxon>Cyanophyceae</taxon>
        <taxon>Desertifilales</taxon>
        <taxon>Desertifilaceae</taxon>
        <taxon>Desertifilum</taxon>
    </lineage>
</organism>
<name>A0A1E5QGI8_9CYAN</name>
<sequence>MILLERDSSLPRPRYHERGILNVLSVATSGFEPCVFLSQQVFEEIEPAPKGRFILLHGIGDRAFRVLAFDGWKVG</sequence>
<protein>
    <submittedName>
        <fullName evidence="1">Uncharacterized protein</fullName>
    </submittedName>
</protein>
<gene>
    <name evidence="1" type="ORF">BH720_17885</name>
</gene>